<evidence type="ECO:0000313" key="3">
    <source>
        <dbReference type="Proteomes" id="UP001349994"/>
    </source>
</evidence>
<keyword evidence="1" id="KW-0143">Chaperone</keyword>
<dbReference type="Gene3D" id="2.30.22.10">
    <property type="entry name" value="Head domain of nucleotide exchange factor GrpE"/>
    <property type="match status" value="1"/>
</dbReference>
<gene>
    <name evidence="2" type="primary">grpE</name>
    <name evidence="2" type="ORF">VIN30_11180</name>
</gene>
<dbReference type="InterPro" id="IPR009012">
    <property type="entry name" value="GrpE_head"/>
</dbReference>
<evidence type="ECO:0000313" key="2">
    <source>
        <dbReference type="EMBL" id="MEC4177011.1"/>
    </source>
</evidence>
<sequence>MGDIGCLDSACCERETQESDSAGARGATDSLIEPVDSESCVQDSRAGFPVAGSDGAWTGEPSESIEAITLDDVAAKLDELAQLFRAKIERSEYELHVSKKMSEEVERGRDDLFRQLTAPLVSALASLHADAEKTFRHYEAERESVPLRVFEMHVDDIGDVLAEYGVEVDRPLAGDLFESGRCRIVGSPVPTSDPALDRTIMEVRTSGYAMGGKILMPAKVRVYRFDNEAQGTEAEEMRVASE</sequence>
<dbReference type="Pfam" id="PF01025">
    <property type="entry name" value="GrpE"/>
    <property type="match status" value="1"/>
</dbReference>
<dbReference type="Proteomes" id="UP001349994">
    <property type="component" value="Unassembled WGS sequence"/>
</dbReference>
<dbReference type="InterPro" id="IPR000740">
    <property type="entry name" value="GrpE"/>
</dbReference>
<keyword evidence="3" id="KW-1185">Reference proteome</keyword>
<protein>
    <submittedName>
        <fullName evidence="2">Nucleotide exchange factor GrpE</fullName>
    </submittedName>
</protein>
<proteinExistence type="predicted"/>
<evidence type="ECO:0000256" key="1">
    <source>
        <dbReference type="ARBA" id="ARBA00023186"/>
    </source>
</evidence>
<accession>A0ABU6IKN3</accession>
<organism evidence="2 3">
    <name type="scientific">Adlercreutzia wanghongyangiae</name>
    <dbReference type="NCBI Taxonomy" id="3111451"/>
    <lineage>
        <taxon>Bacteria</taxon>
        <taxon>Bacillati</taxon>
        <taxon>Actinomycetota</taxon>
        <taxon>Coriobacteriia</taxon>
        <taxon>Eggerthellales</taxon>
        <taxon>Eggerthellaceae</taxon>
        <taxon>Adlercreutzia</taxon>
    </lineage>
</organism>
<dbReference type="RefSeq" id="WP_326425550.1">
    <property type="nucleotide sequence ID" value="NZ_JAYMFF010000029.1"/>
</dbReference>
<comment type="caution">
    <text evidence="2">The sequence shown here is derived from an EMBL/GenBank/DDBJ whole genome shotgun (WGS) entry which is preliminary data.</text>
</comment>
<name>A0ABU6IKN3_9ACTN</name>
<dbReference type="EMBL" id="JAYMFF010000029">
    <property type="protein sequence ID" value="MEC4177011.1"/>
    <property type="molecule type" value="Genomic_DNA"/>
</dbReference>
<reference evidence="2 3" key="1">
    <citation type="submission" date="2024-01" db="EMBL/GenBank/DDBJ databases">
        <title>novel species in genus Adlercreutzia.</title>
        <authorList>
            <person name="Liu X."/>
        </authorList>
    </citation>
    <scope>NUCLEOTIDE SEQUENCE [LARGE SCALE GENOMIC DNA]</scope>
    <source>
        <strain evidence="2 3">R7</strain>
    </source>
</reference>